<dbReference type="InterPro" id="IPR001254">
    <property type="entry name" value="Trypsin_dom"/>
</dbReference>
<keyword evidence="25" id="KW-0732">Signal</keyword>
<evidence type="ECO:0000256" key="18">
    <source>
        <dbReference type="ARBA" id="ARBA00023145"/>
    </source>
</evidence>
<dbReference type="FunFam" id="2.40.10.10:FF:000013">
    <property type="entry name" value="Coagulation factor X"/>
    <property type="match status" value="1"/>
</dbReference>
<evidence type="ECO:0000256" key="8">
    <source>
        <dbReference type="ARBA" id="ARBA00022536"/>
    </source>
</evidence>
<dbReference type="GO" id="GO:0007596">
    <property type="term" value="P:blood coagulation"/>
    <property type="evidence" value="ECO:0007669"/>
    <property type="project" value="UniProtKB-KW"/>
</dbReference>
<dbReference type="PROSITE" id="PS00022">
    <property type="entry name" value="EGF_1"/>
    <property type="match status" value="1"/>
</dbReference>
<dbReference type="InterPro" id="IPR043504">
    <property type="entry name" value="Peptidase_S1_PA_chymotrypsin"/>
</dbReference>
<dbReference type="InterPro" id="IPR001314">
    <property type="entry name" value="Peptidase_S1A"/>
</dbReference>
<evidence type="ECO:0000256" key="3">
    <source>
        <dbReference type="ARBA" id="ARBA00004613"/>
    </source>
</evidence>
<dbReference type="PROSITE" id="PS00135">
    <property type="entry name" value="TRYPSIN_SER"/>
    <property type="match status" value="1"/>
</dbReference>
<dbReference type="FunFam" id="4.10.740.10:FF:000001">
    <property type="entry name" value="vitamin K-dependent protein S"/>
    <property type="match status" value="1"/>
</dbReference>
<dbReference type="EC" id="3.4.21.22" evidence="4"/>
<dbReference type="Pfam" id="PF00089">
    <property type="entry name" value="Trypsin"/>
    <property type="match status" value="1"/>
</dbReference>
<keyword evidence="21" id="KW-0379">Hydroxylation</keyword>
<evidence type="ECO:0000256" key="12">
    <source>
        <dbReference type="ARBA" id="ARBA00022723"/>
    </source>
</evidence>
<dbReference type="SMART" id="SM00020">
    <property type="entry name" value="Tryp_SPc"/>
    <property type="match status" value="1"/>
</dbReference>
<dbReference type="PROSITE" id="PS01187">
    <property type="entry name" value="EGF_CA"/>
    <property type="match status" value="1"/>
</dbReference>
<dbReference type="InterPro" id="IPR017857">
    <property type="entry name" value="Coagulation_fac-like_Gla_dom"/>
</dbReference>
<keyword evidence="18" id="KW-0865">Zymogen</keyword>
<dbReference type="PRINTS" id="PR00010">
    <property type="entry name" value="EGFBLOOD"/>
</dbReference>
<keyword evidence="20" id="KW-0325">Glycoprotein</keyword>
<dbReference type="GeneID" id="114792049"/>
<evidence type="ECO:0000256" key="14">
    <source>
        <dbReference type="ARBA" id="ARBA00022825"/>
    </source>
</evidence>
<keyword evidence="14 24" id="KW-0720">Serine protease</keyword>
<dbReference type="Gene3D" id="4.10.740.10">
    <property type="entry name" value="Coagulation Factor IX"/>
    <property type="match status" value="1"/>
</dbReference>
<feature type="domain" description="EGF-like" evidence="26">
    <location>
        <begin position="88"/>
        <end position="124"/>
    </location>
</feature>
<keyword evidence="13 24" id="KW-0378">Hydrolase</keyword>
<dbReference type="SMART" id="SM00181">
    <property type="entry name" value="EGF"/>
    <property type="match status" value="2"/>
</dbReference>
<protein>
    <recommendedName>
        <fullName evidence="5">Coagulation factor IX</fullName>
        <ecNumber evidence="4">3.4.21.22</ecNumber>
    </recommendedName>
    <alternativeName>
        <fullName evidence="22">Christmas factor</fullName>
    </alternativeName>
</protein>
<dbReference type="PRINTS" id="PR00722">
    <property type="entry name" value="CHYMOTRYPSIN"/>
</dbReference>
<accession>A0AAY4B015</accession>
<dbReference type="InterPro" id="IPR000742">
    <property type="entry name" value="EGF"/>
</dbReference>
<dbReference type="PROSITE" id="PS00011">
    <property type="entry name" value="GLA_1"/>
    <property type="match status" value="1"/>
</dbReference>
<dbReference type="FunFam" id="2.10.25.10:FF:000162">
    <property type="entry name" value="Coagulation factor X (Predicted)"/>
    <property type="match status" value="1"/>
</dbReference>
<evidence type="ECO:0000256" key="19">
    <source>
        <dbReference type="ARBA" id="ARBA00023157"/>
    </source>
</evidence>
<dbReference type="SUPFAM" id="SSF57196">
    <property type="entry name" value="EGF/Laminin"/>
    <property type="match status" value="2"/>
</dbReference>
<evidence type="ECO:0000256" key="15">
    <source>
        <dbReference type="ARBA" id="ARBA00022837"/>
    </source>
</evidence>
<dbReference type="InterPro" id="IPR018114">
    <property type="entry name" value="TRYPSIN_HIS"/>
</dbReference>
<dbReference type="PROSITE" id="PS00010">
    <property type="entry name" value="ASX_HYDROXYL"/>
    <property type="match status" value="1"/>
</dbReference>
<dbReference type="PANTHER" id="PTHR24278:SF31">
    <property type="entry name" value="COAGULATION FACTOR IX"/>
    <property type="match status" value="1"/>
</dbReference>
<dbReference type="PANTHER" id="PTHR24278">
    <property type="entry name" value="COAGULATION FACTOR"/>
    <property type="match status" value="1"/>
</dbReference>
<dbReference type="GO" id="GO:0006508">
    <property type="term" value="P:proteolysis"/>
    <property type="evidence" value="ECO:0007669"/>
    <property type="project" value="UniProtKB-KW"/>
</dbReference>
<dbReference type="PROSITE" id="PS01186">
    <property type="entry name" value="EGF_2"/>
    <property type="match status" value="1"/>
</dbReference>
<dbReference type="SMART" id="SM00179">
    <property type="entry name" value="EGF_CA"/>
    <property type="match status" value="1"/>
</dbReference>
<evidence type="ECO:0000313" key="30">
    <source>
        <dbReference type="Proteomes" id="UP000694580"/>
    </source>
</evidence>
<dbReference type="InterPro" id="IPR018097">
    <property type="entry name" value="EGF_Ca-bd_CS"/>
</dbReference>
<keyword evidence="12" id="KW-0479">Metal-binding</keyword>
<dbReference type="SUPFAM" id="SSF57630">
    <property type="entry name" value="GLA-domain"/>
    <property type="match status" value="1"/>
</dbReference>
<dbReference type="SUPFAM" id="SSF50494">
    <property type="entry name" value="Trypsin-like serine proteases"/>
    <property type="match status" value="1"/>
</dbReference>
<feature type="domain" description="Peptidase S1" evidence="27">
    <location>
        <begin position="275"/>
        <end position="511"/>
    </location>
</feature>
<dbReference type="InterPro" id="IPR050442">
    <property type="entry name" value="Peptidase_S1_coag_factors"/>
</dbReference>
<evidence type="ECO:0000256" key="2">
    <source>
        <dbReference type="ARBA" id="ARBA00002741"/>
    </source>
</evidence>
<keyword evidence="17" id="KW-0094">Blood coagulation</keyword>
<dbReference type="GeneTree" id="ENSGT00940000159516"/>
<evidence type="ECO:0000256" key="25">
    <source>
        <dbReference type="SAM" id="SignalP"/>
    </source>
</evidence>
<keyword evidence="9" id="KW-0597">Phosphoprotein</keyword>
<dbReference type="SMART" id="SM00069">
    <property type="entry name" value="GLA"/>
    <property type="match status" value="1"/>
</dbReference>
<dbReference type="Pfam" id="PF00008">
    <property type="entry name" value="EGF"/>
    <property type="match status" value="1"/>
</dbReference>
<evidence type="ECO:0000259" key="27">
    <source>
        <dbReference type="PROSITE" id="PS50240"/>
    </source>
</evidence>
<keyword evidence="7" id="KW-0964">Secreted</keyword>
<dbReference type="PROSITE" id="PS50026">
    <property type="entry name" value="EGF_3"/>
    <property type="match status" value="1"/>
</dbReference>
<evidence type="ECO:0000256" key="16">
    <source>
        <dbReference type="ARBA" id="ARBA00022842"/>
    </source>
</evidence>
<evidence type="ECO:0000256" key="4">
    <source>
        <dbReference type="ARBA" id="ARBA00012066"/>
    </source>
</evidence>
<organism evidence="29 30">
    <name type="scientific">Denticeps clupeoides</name>
    <name type="common">denticle herring</name>
    <dbReference type="NCBI Taxonomy" id="299321"/>
    <lineage>
        <taxon>Eukaryota</taxon>
        <taxon>Metazoa</taxon>
        <taxon>Chordata</taxon>
        <taxon>Craniata</taxon>
        <taxon>Vertebrata</taxon>
        <taxon>Euteleostomi</taxon>
        <taxon>Actinopterygii</taxon>
        <taxon>Neopterygii</taxon>
        <taxon>Teleostei</taxon>
        <taxon>Clupei</taxon>
        <taxon>Clupeiformes</taxon>
        <taxon>Denticipitoidei</taxon>
        <taxon>Denticipitidae</taxon>
        <taxon>Denticeps</taxon>
    </lineage>
</organism>
<evidence type="ECO:0000313" key="29">
    <source>
        <dbReference type="Ensembl" id="ENSDCDP00010014005.1"/>
    </source>
</evidence>
<dbReference type="GO" id="GO:0004252">
    <property type="term" value="F:serine-type endopeptidase activity"/>
    <property type="evidence" value="ECO:0007669"/>
    <property type="project" value="UniProtKB-EC"/>
</dbReference>
<keyword evidence="30" id="KW-1185">Reference proteome</keyword>
<dbReference type="AlphaFoldDB" id="A0AAY4B015"/>
<evidence type="ECO:0000256" key="5">
    <source>
        <dbReference type="ARBA" id="ARBA00019454"/>
    </source>
</evidence>
<dbReference type="Ensembl" id="ENSDCDT00010014771.1">
    <property type="protein sequence ID" value="ENSDCDP00010014005.1"/>
    <property type="gene ID" value="ENSDCDG00010006431.1"/>
</dbReference>
<evidence type="ECO:0000256" key="13">
    <source>
        <dbReference type="ARBA" id="ARBA00022801"/>
    </source>
</evidence>
<reference evidence="29" key="2">
    <citation type="submission" date="2025-08" db="UniProtKB">
        <authorList>
            <consortium name="Ensembl"/>
        </authorList>
    </citation>
    <scope>IDENTIFICATION</scope>
</reference>
<dbReference type="GO" id="GO:0005509">
    <property type="term" value="F:calcium ion binding"/>
    <property type="evidence" value="ECO:0007669"/>
    <property type="project" value="InterPro"/>
</dbReference>
<evidence type="ECO:0000256" key="10">
    <source>
        <dbReference type="ARBA" id="ARBA00022670"/>
    </source>
</evidence>
<dbReference type="PROSITE" id="PS50240">
    <property type="entry name" value="TRYPSIN_DOM"/>
    <property type="match status" value="1"/>
</dbReference>
<feature type="disulfide bond" evidence="23">
    <location>
        <begin position="114"/>
        <end position="123"/>
    </location>
</feature>
<dbReference type="InterPro" id="IPR009003">
    <property type="entry name" value="Peptidase_S1_PA"/>
</dbReference>
<feature type="chain" id="PRO_5044283693" description="Coagulation factor IX" evidence="25">
    <location>
        <begin position="23"/>
        <end position="520"/>
    </location>
</feature>
<comment type="subcellular location">
    <subcellularLocation>
        <location evidence="3">Secreted</location>
    </subcellularLocation>
</comment>
<keyword evidence="10 24" id="KW-0645">Protease</keyword>
<comment type="catalytic activity">
    <reaction evidence="1">
        <text>Selective cleavage of Arg-|-Ile bond in factor X to form factor Xa.</text>
        <dbReference type="EC" id="3.4.21.22"/>
    </reaction>
</comment>
<dbReference type="CDD" id="cd00054">
    <property type="entry name" value="EGF_CA"/>
    <property type="match status" value="1"/>
</dbReference>
<keyword evidence="11" id="KW-0356">Hemostasis</keyword>
<dbReference type="InterPro" id="IPR000294">
    <property type="entry name" value="GLA_domain"/>
</dbReference>
<dbReference type="PROSITE" id="PS50998">
    <property type="entry name" value="GLA_2"/>
    <property type="match status" value="1"/>
</dbReference>
<evidence type="ECO:0000256" key="1">
    <source>
        <dbReference type="ARBA" id="ARBA00001368"/>
    </source>
</evidence>
<evidence type="ECO:0000256" key="21">
    <source>
        <dbReference type="ARBA" id="ARBA00023278"/>
    </source>
</evidence>
<dbReference type="PIRSF" id="PIRSF001143">
    <property type="entry name" value="Factor_X"/>
    <property type="match status" value="1"/>
</dbReference>
<evidence type="ECO:0000259" key="26">
    <source>
        <dbReference type="PROSITE" id="PS50026"/>
    </source>
</evidence>
<dbReference type="InterPro" id="IPR035972">
    <property type="entry name" value="GLA-like_dom_SF"/>
</dbReference>
<dbReference type="Pfam" id="PF00594">
    <property type="entry name" value="Gla"/>
    <property type="match status" value="1"/>
</dbReference>
<feature type="signal peptide" evidence="25">
    <location>
        <begin position="1"/>
        <end position="22"/>
    </location>
</feature>
<evidence type="ECO:0000256" key="24">
    <source>
        <dbReference type="RuleBase" id="RU363034"/>
    </source>
</evidence>
<comment type="function">
    <text evidence="2">Factor IX is a vitamin K-dependent plasma protein that participates in the intrinsic pathway of blood coagulation by converting factor X to its active form in the presence of Ca(2+) ions, phospholipids, and factor VIIIa.</text>
</comment>
<evidence type="ECO:0000259" key="28">
    <source>
        <dbReference type="PROSITE" id="PS50998"/>
    </source>
</evidence>
<evidence type="ECO:0000256" key="6">
    <source>
        <dbReference type="ARBA" id="ARBA00022479"/>
    </source>
</evidence>
<dbReference type="Pfam" id="PF14670">
    <property type="entry name" value="FXa_inhibition"/>
    <property type="match status" value="1"/>
</dbReference>
<dbReference type="InterPro" id="IPR033116">
    <property type="entry name" value="TRYPSIN_SER"/>
</dbReference>
<keyword evidence="8 23" id="KW-0245">EGF-like domain</keyword>
<dbReference type="Gene3D" id="2.10.25.10">
    <property type="entry name" value="Laminin"/>
    <property type="match status" value="2"/>
</dbReference>
<gene>
    <name evidence="29" type="primary">f9b</name>
</gene>
<dbReference type="InterPro" id="IPR001881">
    <property type="entry name" value="EGF-like_Ca-bd_dom"/>
</dbReference>
<comment type="caution">
    <text evidence="23">Lacks conserved residue(s) required for the propagation of feature annotation.</text>
</comment>
<dbReference type="GO" id="GO:0005615">
    <property type="term" value="C:extracellular space"/>
    <property type="evidence" value="ECO:0007669"/>
    <property type="project" value="TreeGrafter"/>
</dbReference>
<dbReference type="InterPro" id="IPR012224">
    <property type="entry name" value="Pept_S1A_FX"/>
</dbReference>
<evidence type="ECO:0000256" key="22">
    <source>
        <dbReference type="ARBA" id="ARBA00031357"/>
    </source>
</evidence>
<dbReference type="InterPro" id="IPR000152">
    <property type="entry name" value="EGF-type_Asp/Asn_hydroxyl_site"/>
</dbReference>
<feature type="domain" description="Gla" evidence="28">
    <location>
        <begin position="42"/>
        <end position="88"/>
    </location>
</feature>
<dbReference type="Proteomes" id="UP000694580">
    <property type="component" value="Chromosome 6"/>
</dbReference>
<evidence type="ECO:0000256" key="11">
    <source>
        <dbReference type="ARBA" id="ARBA00022696"/>
    </source>
</evidence>
<evidence type="ECO:0000256" key="7">
    <source>
        <dbReference type="ARBA" id="ARBA00022525"/>
    </source>
</evidence>
<dbReference type="PRINTS" id="PR00001">
    <property type="entry name" value="GLABLOOD"/>
</dbReference>
<evidence type="ECO:0000256" key="17">
    <source>
        <dbReference type="ARBA" id="ARBA00023084"/>
    </source>
</evidence>
<evidence type="ECO:0000256" key="23">
    <source>
        <dbReference type="PROSITE-ProRule" id="PRU00076"/>
    </source>
</evidence>
<dbReference type="RefSeq" id="XP_028838679.1">
    <property type="nucleotide sequence ID" value="XM_028982846.1"/>
</dbReference>
<keyword evidence="19 23" id="KW-1015">Disulfide bond</keyword>
<keyword evidence="16" id="KW-0460">Magnesium</keyword>
<keyword evidence="15" id="KW-0106">Calcium</keyword>
<reference evidence="29" key="3">
    <citation type="submission" date="2025-09" db="UniProtKB">
        <authorList>
            <consortium name="Ensembl"/>
        </authorList>
    </citation>
    <scope>IDENTIFICATION</scope>
</reference>
<evidence type="ECO:0000256" key="20">
    <source>
        <dbReference type="ARBA" id="ARBA00023180"/>
    </source>
</evidence>
<evidence type="ECO:0000256" key="9">
    <source>
        <dbReference type="ARBA" id="ARBA00022553"/>
    </source>
</evidence>
<sequence>MGRIAILVVVSGLLLNTWLASGAAVFLPKQSADMILKRQKRYNTGHLEELMKDNLERECIEERCVLEEAREVFEDYEKTMEFWVSYVDGDQCESFPCQNGGSCEDGMNSYVCWCLAGFNGKNCEIEIARQCNVNNGGCMQFCLVDKLGGATCECAHGYQLAEDKKSCHPIGEYPCGRLGKSVMASLTTRSLINAETVDQNQLTYDDHFNASEKPSGNATSVGPTPVENVTDATVTLLTPADTNGTLVGALNKNASWNSYPTLPTITEKKKSDYRIVGGDEATPGEIPWQAALINSATKLVFCGGSLLTEYWVITAAHCIAESTGPFFVRLGEHNSQRSEGTESDHQVEEYRLHPHYNSKKSVYNHDIALLRLSTPITFTDRIIPVCLGPKDFTEYLIVNAGTSLVSGWGRERYNGMESPVLKKVEVPYVDRLECKGSSSDRVTRFMFCAGYSSVQKDSCQGDSGGPHASRFKNTWFLTGIVSWGEECAMEGKYGIYTRVSRYYNWISNITGLKISHKKLR</sequence>
<keyword evidence="6" id="KW-0301">Gamma-carboxyglutamic acid</keyword>
<dbReference type="PROSITE" id="PS00134">
    <property type="entry name" value="TRYPSIN_HIS"/>
    <property type="match status" value="1"/>
</dbReference>
<dbReference type="CDD" id="cd00190">
    <property type="entry name" value="Tryp_SPc"/>
    <property type="match status" value="1"/>
</dbReference>
<dbReference type="Gene3D" id="2.40.10.10">
    <property type="entry name" value="Trypsin-like serine proteases"/>
    <property type="match status" value="2"/>
</dbReference>
<name>A0AAY4B015_9TELE</name>
<proteinExistence type="predicted"/>
<reference evidence="29 30" key="1">
    <citation type="submission" date="2020-06" db="EMBL/GenBank/DDBJ databases">
        <authorList>
            <consortium name="Wellcome Sanger Institute Data Sharing"/>
        </authorList>
    </citation>
    <scope>NUCLEOTIDE SEQUENCE [LARGE SCALE GENOMIC DNA]</scope>
</reference>